<dbReference type="AlphaFoldDB" id="A0A450WCM4"/>
<evidence type="ECO:0000256" key="1">
    <source>
        <dbReference type="SAM" id="SignalP"/>
    </source>
</evidence>
<keyword evidence="1" id="KW-0732">Signal</keyword>
<evidence type="ECO:0000313" key="3">
    <source>
        <dbReference type="EMBL" id="VFK14790.1"/>
    </source>
</evidence>
<dbReference type="InterPro" id="IPR038637">
    <property type="entry name" value="NPCBM_sf"/>
</dbReference>
<gene>
    <name evidence="3" type="ORF">BECKLFY1418C_GA0070996_10115</name>
</gene>
<dbReference type="EMBL" id="CAADFN010000011">
    <property type="protein sequence ID" value="VFK14790.1"/>
    <property type="molecule type" value="Genomic_DNA"/>
</dbReference>
<feature type="signal peptide" evidence="1">
    <location>
        <begin position="1"/>
        <end position="19"/>
    </location>
</feature>
<name>A0A450WCM4_9GAMM</name>
<dbReference type="SMART" id="SM00776">
    <property type="entry name" value="NPCBM"/>
    <property type="match status" value="1"/>
</dbReference>
<dbReference type="Pfam" id="PF08305">
    <property type="entry name" value="NPCBM"/>
    <property type="match status" value="1"/>
</dbReference>
<dbReference type="InterPro" id="IPR008979">
    <property type="entry name" value="Galactose-bd-like_sf"/>
</dbReference>
<accession>A0A450WCM4</accession>
<feature type="domain" description="Glycosyl hydrolase family 98 putative carbohydrate-binding module" evidence="2">
    <location>
        <begin position="69"/>
        <end position="207"/>
    </location>
</feature>
<feature type="chain" id="PRO_5019194653" evidence="1">
    <location>
        <begin position="20"/>
        <end position="207"/>
    </location>
</feature>
<sequence length="207" mass="22740">MKKIACIVAGIFLSIGVLADVQNIPGGSGHNIRAFQVFKDNNQVDIFFVDGNGDLKYLVTEPFKLFPFYLSDIEAAEVTNVHGSLQRDTVYYAEKIIINGITYEKGLGMHAPRSGNGEVVYDLPAGSRTFSTKIGSDINQGNGVIFSVLVGRNGHFTEVFNRHHYGNLTYDIGTINLEGYDQLKLRVNAAGGHCCDHSIWVEPLVND</sequence>
<reference evidence="3" key="1">
    <citation type="submission" date="2019-02" db="EMBL/GenBank/DDBJ databases">
        <authorList>
            <person name="Gruber-Vodicka R. H."/>
            <person name="Seah K. B. B."/>
        </authorList>
    </citation>
    <scope>NUCLEOTIDE SEQUENCE</scope>
    <source>
        <strain evidence="3">BECK_BY7</strain>
    </source>
</reference>
<protein>
    <submittedName>
        <fullName evidence="3">NPCBM/NEW2 domain-containing protein</fullName>
    </submittedName>
</protein>
<proteinExistence type="predicted"/>
<evidence type="ECO:0000259" key="2">
    <source>
        <dbReference type="SMART" id="SM00776"/>
    </source>
</evidence>
<dbReference type="Gene3D" id="2.60.120.1060">
    <property type="entry name" value="NPCBM/NEW2 domain"/>
    <property type="match status" value="1"/>
</dbReference>
<organism evidence="3">
    <name type="scientific">Candidatus Kentrum sp. LFY</name>
    <dbReference type="NCBI Taxonomy" id="2126342"/>
    <lineage>
        <taxon>Bacteria</taxon>
        <taxon>Pseudomonadati</taxon>
        <taxon>Pseudomonadota</taxon>
        <taxon>Gammaproteobacteria</taxon>
        <taxon>Candidatus Kentrum</taxon>
    </lineage>
</organism>
<dbReference type="InterPro" id="IPR013222">
    <property type="entry name" value="Glyco_hyd_98_carb-bd"/>
</dbReference>
<dbReference type="SUPFAM" id="SSF49785">
    <property type="entry name" value="Galactose-binding domain-like"/>
    <property type="match status" value="1"/>
</dbReference>